<reference evidence="1 2" key="1">
    <citation type="submission" date="2022-05" db="EMBL/GenBank/DDBJ databases">
        <authorList>
            <consortium name="Genoscope - CEA"/>
            <person name="William W."/>
        </authorList>
    </citation>
    <scope>NUCLEOTIDE SEQUENCE [LARGE SCALE GENOMIC DNA]</scope>
</reference>
<dbReference type="EMBL" id="CALNXK010000016">
    <property type="protein sequence ID" value="CAH3103350.1"/>
    <property type="molecule type" value="Genomic_DNA"/>
</dbReference>
<proteinExistence type="predicted"/>
<comment type="caution">
    <text evidence="1">The sequence shown here is derived from an EMBL/GenBank/DDBJ whole genome shotgun (WGS) entry which is preliminary data.</text>
</comment>
<protein>
    <submittedName>
        <fullName evidence="1">Uncharacterized protein</fullName>
    </submittedName>
</protein>
<evidence type="ECO:0000313" key="2">
    <source>
        <dbReference type="Proteomes" id="UP001159405"/>
    </source>
</evidence>
<accession>A0ABN8NC01</accession>
<gene>
    <name evidence="1" type="ORF">PLOB_00011232</name>
</gene>
<dbReference type="Proteomes" id="UP001159405">
    <property type="component" value="Unassembled WGS sequence"/>
</dbReference>
<name>A0ABN8NC01_9CNID</name>
<organism evidence="1 2">
    <name type="scientific">Porites lobata</name>
    <dbReference type="NCBI Taxonomy" id="104759"/>
    <lineage>
        <taxon>Eukaryota</taxon>
        <taxon>Metazoa</taxon>
        <taxon>Cnidaria</taxon>
        <taxon>Anthozoa</taxon>
        <taxon>Hexacorallia</taxon>
        <taxon>Scleractinia</taxon>
        <taxon>Fungiina</taxon>
        <taxon>Poritidae</taxon>
        <taxon>Porites</taxon>
    </lineage>
</organism>
<sequence>MTVTHKIIKKLMMRAVGQRDMSVQEVMTSCFLYKTYGSRRITVQSNLLHTEKSLLDLYAKRDTYEWDFPGISNLNFIQLSSSFCKGKLGIARRKTDVVVKLTLTIHQTYRVLHMAYSANTSC</sequence>
<keyword evidence="2" id="KW-1185">Reference proteome</keyword>
<evidence type="ECO:0000313" key="1">
    <source>
        <dbReference type="EMBL" id="CAH3103350.1"/>
    </source>
</evidence>